<feature type="compositionally biased region" description="Acidic residues" evidence="3">
    <location>
        <begin position="551"/>
        <end position="563"/>
    </location>
</feature>
<dbReference type="GO" id="GO:0140662">
    <property type="term" value="F:ATP-dependent protein folding chaperone"/>
    <property type="evidence" value="ECO:0007669"/>
    <property type="project" value="InterPro"/>
</dbReference>
<keyword evidence="2" id="KW-0067">ATP-binding</keyword>
<organism evidence="4 5">
    <name type="scientific">Lentinula aff. detonsa</name>
    <dbReference type="NCBI Taxonomy" id="2804958"/>
    <lineage>
        <taxon>Eukaryota</taxon>
        <taxon>Fungi</taxon>
        <taxon>Dikarya</taxon>
        <taxon>Basidiomycota</taxon>
        <taxon>Agaricomycotina</taxon>
        <taxon>Agaricomycetes</taxon>
        <taxon>Agaricomycetidae</taxon>
        <taxon>Agaricales</taxon>
        <taxon>Marasmiineae</taxon>
        <taxon>Omphalotaceae</taxon>
        <taxon>Lentinula</taxon>
    </lineage>
</organism>
<dbReference type="EMBL" id="MU793552">
    <property type="protein sequence ID" value="KAJ3781498.1"/>
    <property type="molecule type" value="Genomic_DNA"/>
</dbReference>
<dbReference type="Gene3D" id="3.30.30.30">
    <property type="match status" value="1"/>
</dbReference>
<dbReference type="InterPro" id="IPR043129">
    <property type="entry name" value="ATPase_NBD"/>
</dbReference>
<dbReference type="GO" id="GO:0005829">
    <property type="term" value="C:cytosol"/>
    <property type="evidence" value="ECO:0007669"/>
    <property type="project" value="TreeGrafter"/>
</dbReference>
<dbReference type="FunFam" id="3.90.640.10:FF:000021">
    <property type="entry name" value="Heat shock protein 14"/>
    <property type="match status" value="1"/>
</dbReference>
<dbReference type="Gene3D" id="3.90.640.10">
    <property type="entry name" value="Actin, Chain A, domain 4"/>
    <property type="match status" value="1"/>
</dbReference>
<dbReference type="InterPro" id="IPR018181">
    <property type="entry name" value="Heat_shock_70_CS"/>
</dbReference>
<dbReference type="GO" id="GO:0005634">
    <property type="term" value="C:nucleus"/>
    <property type="evidence" value="ECO:0007669"/>
    <property type="project" value="TreeGrafter"/>
</dbReference>
<dbReference type="GO" id="GO:0005524">
    <property type="term" value="F:ATP binding"/>
    <property type="evidence" value="ECO:0007669"/>
    <property type="project" value="UniProtKB-KW"/>
</dbReference>
<evidence type="ECO:0000256" key="1">
    <source>
        <dbReference type="ARBA" id="ARBA00022741"/>
    </source>
</evidence>
<evidence type="ECO:0000313" key="4">
    <source>
        <dbReference type="EMBL" id="KAJ3781498.1"/>
    </source>
</evidence>
<proteinExistence type="predicted"/>
<dbReference type="PROSITE" id="PS00329">
    <property type="entry name" value="HSP70_2"/>
    <property type="match status" value="1"/>
</dbReference>
<dbReference type="Pfam" id="PF00012">
    <property type="entry name" value="HSP70"/>
    <property type="match status" value="2"/>
</dbReference>
<dbReference type="Gene3D" id="3.30.420.40">
    <property type="match status" value="2"/>
</dbReference>
<dbReference type="SUPFAM" id="SSF53067">
    <property type="entry name" value="Actin-like ATPase domain"/>
    <property type="match status" value="2"/>
</dbReference>
<feature type="region of interest" description="Disordered" evidence="3">
    <location>
        <begin position="545"/>
        <end position="564"/>
    </location>
</feature>
<feature type="compositionally biased region" description="Low complexity" evidence="3">
    <location>
        <begin position="138"/>
        <end position="151"/>
    </location>
</feature>
<dbReference type="InterPro" id="IPR013126">
    <property type="entry name" value="Hsp_70_fam"/>
</dbReference>
<gene>
    <name evidence="4" type="ORF">GGU10DRAFT_390589</name>
</gene>
<comment type="caution">
    <text evidence="4">The sequence shown here is derived from an EMBL/GenBank/DDBJ whole genome shotgun (WGS) entry which is preliminary data.</text>
</comment>
<evidence type="ECO:0000256" key="3">
    <source>
        <dbReference type="SAM" id="MobiDB-lite"/>
    </source>
</evidence>
<sequence>MALKLNTQNGSADPSTEISNLPAVVGINFGNSFASIAVFTKDGQAECIANEDGERQIACALSFFGEEMYIGSPAKAQLVKNSKNTIVGFRNLLGLKFSDISKSQSTTSALVIQHPEIPDEPAYKVEILQPAPAPLPKSTTGTPAASSAPTPRSEPVPAERILTVSEVTTIFLKSLLQSAEDFLGKRVQGAVITVPAIFTDAQKDALEKSAADAGITVYQLLEEPAAVAAVTTTEAWSSTLPADRTQLIIDVGSSSLSLSLLALREGLVHVLASSSSTSIGGDAIDAKLISFFATEFTKKTKTPLTVCSENPSTADARAEAKLRLAVEHTKRTVSASPGAATCSVESLKDGVDFTGTINRLRFDMLVRPIYDSIARSVVDLLASANVDAHQVDEIVYAGGTTCLPGLDEHIGLTGGFNEDINTPFSMGTVIGGGIGDPTTVLARGCALQAALYASLNDKDEELRKGFERGSELVEVKTTSKTLGLVFPDDSGNEIGGTWIPLVLASTTLPTRRTATFDIGLSEESKRFAFELWEITEGIRVETIKPAKEETPDTEDEEEEEEDVEVKHKTITKESLLGVAEADAALGIKVKGPSKDAGKWTTTVEATLVVSSSGALDLSVNEIGKDGVVVTVKVSAPQ</sequence>
<protein>
    <submittedName>
        <fullName evidence="4">Hsp70 protein-domain-containing protein</fullName>
    </submittedName>
</protein>
<dbReference type="PANTHER" id="PTHR45639">
    <property type="entry name" value="HSC70CB, ISOFORM G-RELATED"/>
    <property type="match status" value="1"/>
</dbReference>
<feature type="region of interest" description="Disordered" evidence="3">
    <location>
        <begin position="134"/>
        <end position="158"/>
    </location>
</feature>
<reference evidence="4" key="1">
    <citation type="submission" date="2022-08" db="EMBL/GenBank/DDBJ databases">
        <authorList>
            <consortium name="DOE Joint Genome Institute"/>
            <person name="Min B."/>
            <person name="Riley R."/>
            <person name="Sierra-Patev S."/>
            <person name="Naranjo-Ortiz M."/>
            <person name="Looney B."/>
            <person name="Konkel Z."/>
            <person name="Slot J.C."/>
            <person name="Sakamoto Y."/>
            <person name="Steenwyk J.L."/>
            <person name="Rokas A."/>
            <person name="Carro J."/>
            <person name="Camarero S."/>
            <person name="Ferreira P."/>
            <person name="Molpeceres G."/>
            <person name="Ruiz-Duenas F.J."/>
            <person name="Serrano A."/>
            <person name="Henrissat B."/>
            <person name="Drula E."/>
            <person name="Hughes K.W."/>
            <person name="Mata J.L."/>
            <person name="Ishikawa N.K."/>
            <person name="Vargas-Isla R."/>
            <person name="Ushijima S."/>
            <person name="Smith C.A."/>
            <person name="Ahrendt S."/>
            <person name="Andreopoulos W."/>
            <person name="He G."/>
            <person name="Labutti K."/>
            <person name="Lipzen A."/>
            <person name="Ng V."/>
            <person name="Sandor L."/>
            <person name="Barry K."/>
            <person name="Martinez A.T."/>
            <person name="Xiao Y."/>
            <person name="Gibbons J.G."/>
            <person name="Terashima K."/>
            <person name="Hibbett D.S."/>
            <person name="Grigoriev I.V."/>
        </authorList>
    </citation>
    <scope>NUCLEOTIDE SEQUENCE</scope>
    <source>
        <strain evidence="4">TFB10291</strain>
    </source>
</reference>
<dbReference type="Proteomes" id="UP001163798">
    <property type="component" value="Unassembled WGS sequence"/>
</dbReference>
<evidence type="ECO:0000313" key="5">
    <source>
        <dbReference type="Proteomes" id="UP001163798"/>
    </source>
</evidence>
<keyword evidence="5" id="KW-1185">Reference proteome</keyword>
<dbReference type="PANTHER" id="PTHR45639:SF32">
    <property type="entry name" value="HEAT SHOCK PROTEIN PDR13"/>
    <property type="match status" value="1"/>
</dbReference>
<name>A0AA38KCC0_9AGAR</name>
<keyword evidence="1" id="KW-0547">Nucleotide-binding</keyword>
<accession>A0AA38KCC0</accession>
<evidence type="ECO:0000256" key="2">
    <source>
        <dbReference type="ARBA" id="ARBA00022840"/>
    </source>
</evidence>
<dbReference type="AlphaFoldDB" id="A0AA38KCC0"/>